<dbReference type="InterPro" id="IPR015078">
    <property type="entry name" value="DP-EP"/>
</dbReference>
<proteinExistence type="predicted"/>
<reference evidence="1" key="2">
    <citation type="submission" date="2023-01" db="EMBL/GenBank/DDBJ databases">
        <title>Gilvimarinus xylanilyticus HB14 isolated from Caulerpa lentillifera aquaculture base in Hainan, China.</title>
        <authorList>
            <person name="Zhang Y.-J."/>
        </authorList>
    </citation>
    <scope>NUCLEOTIDE SEQUENCE</scope>
    <source>
        <strain evidence="1">HB14</strain>
    </source>
</reference>
<dbReference type="Pfam" id="PF08985">
    <property type="entry name" value="DP-EP"/>
    <property type="match status" value="1"/>
</dbReference>
<dbReference type="AlphaFoldDB" id="A0A9X2KX40"/>
<accession>A0A9X2KX40</accession>
<evidence type="ECO:0000313" key="2">
    <source>
        <dbReference type="Proteomes" id="UP001139319"/>
    </source>
</evidence>
<gene>
    <name evidence="1" type="ORF">M6D89_15155</name>
</gene>
<name>A0A9X2KX40_9GAMM</name>
<dbReference type="EMBL" id="JAMFTH010000006">
    <property type="protein sequence ID" value="MCP8900645.1"/>
    <property type="molecule type" value="Genomic_DNA"/>
</dbReference>
<evidence type="ECO:0000313" key="1">
    <source>
        <dbReference type="EMBL" id="MCP8900645.1"/>
    </source>
</evidence>
<sequence>MAKKSDTYKIDVPKGGAQIVTIDLQPALPCGGKAEVWKMDVKGEKGKVKDLVVGFDKKSNADDRRYEKAVLVFHLDAGDKKGQWRFIEEGVVYAPGKGDTLHDIETRVAQDGRELVLTIHNFDDSNEDVDFSFVAMYRDAKSGEATIYTSADPGVRVGRPPGG</sequence>
<dbReference type="RefSeq" id="WP_253968939.1">
    <property type="nucleotide sequence ID" value="NZ_JAMFTH010000006.1"/>
</dbReference>
<keyword evidence="2" id="KW-1185">Reference proteome</keyword>
<comment type="caution">
    <text evidence="1">The sequence shown here is derived from an EMBL/GenBank/DDBJ whole genome shotgun (WGS) entry which is preliminary data.</text>
</comment>
<dbReference type="Proteomes" id="UP001139319">
    <property type="component" value="Unassembled WGS sequence"/>
</dbReference>
<protein>
    <submittedName>
        <fullName evidence="1">DP-EP family protein</fullName>
    </submittedName>
</protein>
<reference evidence="1" key="1">
    <citation type="submission" date="2022-05" db="EMBL/GenBank/DDBJ databases">
        <authorList>
            <person name="Sun H.-N."/>
        </authorList>
    </citation>
    <scope>NUCLEOTIDE SEQUENCE</scope>
    <source>
        <strain evidence="1">HB14</strain>
    </source>
</reference>
<organism evidence="1 2">
    <name type="scientific">Gilvimarinus xylanilyticus</name>
    <dbReference type="NCBI Taxonomy" id="2944139"/>
    <lineage>
        <taxon>Bacteria</taxon>
        <taxon>Pseudomonadati</taxon>
        <taxon>Pseudomonadota</taxon>
        <taxon>Gammaproteobacteria</taxon>
        <taxon>Cellvibrionales</taxon>
        <taxon>Cellvibrionaceae</taxon>
        <taxon>Gilvimarinus</taxon>
    </lineage>
</organism>